<gene>
    <name evidence="3" type="ORF">GCM10007096_02620</name>
</gene>
<proteinExistence type="inferred from homology"/>
<evidence type="ECO:0000313" key="4">
    <source>
        <dbReference type="Proteomes" id="UP000656813"/>
    </source>
</evidence>
<reference evidence="3" key="2">
    <citation type="submission" date="2020-09" db="EMBL/GenBank/DDBJ databases">
        <authorList>
            <person name="Sun Q."/>
            <person name="Zhou Y."/>
        </authorList>
    </citation>
    <scope>NUCLEOTIDE SEQUENCE</scope>
    <source>
        <strain evidence="3">CGMCC 1.12777</strain>
    </source>
</reference>
<dbReference type="PIRSF" id="PIRSF031653">
    <property type="entry name" value="UCP031653"/>
    <property type="match status" value="1"/>
</dbReference>
<dbReference type="InterPro" id="IPR016979">
    <property type="entry name" value="DUF2129"/>
</dbReference>
<dbReference type="RefSeq" id="WP_188495258.1">
    <property type="nucleotide sequence ID" value="NZ_BMFV01000001.1"/>
</dbReference>
<dbReference type="AlphaFoldDB" id="A0A8J3EKY6"/>
<comment type="caution">
    <text evidence="3">The sequence shown here is derived from an EMBL/GenBank/DDBJ whole genome shotgun (WGS) entry which is preliminary data.</text>
</comment>
<comment type="subcellular location">
    <subcellularLocation>
        <location evidence="2">Cytoplasm</location>
    </subcellularLocation>
</comment>
<evidence type="ECO:0000313" key="3">
    <source>
        <dbReference type="EMBL" id="GGH74413.1"/>
    </source>
</evidence>
<organism evidence="3 4">
    <name type="scientific">Pullulanibacillus pueri</name>
    <dbReference type="NCBI Taxonomy" id="1437324"/>
    <lineage>
        <taxon>Bacteria</taxon>
        <taxon>Bacillati</taxon>
        <taxon>Bacillota</taxon>
        <taxon>Bacilli</taxon>
        <taxon>Bacillales</taxon>
        <taxon>Sporolactobacillaceae</taxon>
        <taxon>Pullulanibacillus</taxon>
    </lineage>
</organism>
<dbReference type="EMBL" id="BMFV01000001">
    <property type="protein sequence ID" value="GGH74413.1"/>
    <property type="molecule type" value="Genomic_DNA"/>
</dbReference>
<protein>
    <recommendedName>
        <fullName evidence="2">UPF0298 protein GCM10007096_02620</fullName>
    </recommendedName>
</protein>
<keyword evidence="1 2" id="KW-0963">Cytoplasm</keyword>
<reference evidence="3" key="1">
    <citation type="journal article" date="2014" name="Int. J. Syst. Evol. Microbiol.">
        <title>Complete genome sequence of Corynebacterium casei LMG S-19264T (=DSM 44701T), isolated from a smear-ripened cheese.</title>
        <authorList>
            <consortium name="US DOE Joint Genome Institute (JGI-PGF)"/>
            <person name="Walter F."/>
            <person name="Albersmeier A."/>
            <person name="Kalinowski J."/>
            <person name="Ruckert C."/>
        </authorList>
    </citation>
    <scope>NUCLEOTIDE SEQUENCE</scope>
    <source>
        <strain evidence="3">CGMCC 1.12777</strain>
    </source>
</reference>
<keyword evidence="4" id="KW-1185">Reference proteome</keyword>
<dbReference type="Proteomes" id="UP000656813">
    <property type="component" value="Unassembled WGS sequence"/>
</dbReference>
<comment type="similarity">
    <text evidence="2">Belongs to the UPF0298 family.</text>
</comment>
<name>A0A8J3EKY6_9BACL</name>
<sequence>MVTERTGMIVWLYHIKHVKTLRKYGNIHYVSKALKYAVLYCDAEESDLIIQRLKKQKFTKRVDLSYLQEIRTHYKKKTETKPEDEEQQIPSP</sequence>
<accession>A0A8J3EKY6</accession>
<evidence type="ECO:0000256" key="1">
    <source>
        <dbReference type="ARBA" id="ARBA00022490"/>
    </source>
</evidence>
<dbReference type="HAMAP" id="MF_01126">
    <property type="entry name" value="UPF0298"/>
    <property type="match status" value="1"/>
</dbReference>
<dbReference type="Pfam" id="PF09902">
    <property type="entry name" value="DUF2129"/>
    <property type="match status" value="1"/>
</dbReference>
<evidence type="ECO:0000256" key="2">
    <source>
        <dbReference type="HAMAP-Rule" id="MF_01126"/>
    </source>
</evidence>
<dbReference type="GO" id="GO:0005737">
    <property type="term" value="C:cytoplasm"/>
    <property type="evidence" value="ECO:0007669"/>
    <property type="project" value="UniProtKB-SubCell"/>
</dbReference>